<evidence type="ECO:0000256" key="1">
    <source>
        <dbReference type="SAM" id="MobiDB-lite"/>
    </source>
</evidence>
<dbReference type="VEuPathDB" id="VectorBase:ASIC008849"/>
<sequence>MRALKAHFRFKQLQGVGTRSGEDVGRKMEGPTGKALALERYFKLFCIIVGSSISPRAIVTVRSRRWQETRSFSKFPYADNEPSDDDDDGAGTAEEVHRKQWQWVDFPPPEDDHQRKIGALTPTRSEQRLRFAGSENERLSLSADQTDN</sequence>
<name>A0A084VTG5_ANOSI</name>
<evidence type="ECO:0000313" key="2">
    <source>
        <dbReference type="EMBL" id="KFB41259.1"/>
    </source>
</evidence>
<dbReference type="EMBL" id="ATLV01016352">
    <property type="status" value="NOT_ANNOTATED_CDS"/>
    <property type="molecule type" value="Genomic_DNA"/>
</dbReference>
<evidence type="ECO:0000313" key="3">
    <source>
        <dbReference type="EnsemblMetazoa" id="ASIC008849-PA"/>
    </source>
</evidence>
<dbReference type="AlphaFoldDB" id="A0A084VTG5"/>
<dbReference type="Proteomes" id="UP000030765">
    <property type="component" value="Unassembled WGS sequence"/>
</dbReference>
<dbReference type="EMBL" id="KE525079">
    <property type="protein sequence ID" value="KFB41259.1"/>
    <property type="molecule type" value="Genomic_DNA"/>
</dbReference>
<evidence type="ECO:0000313" key="4">
    <source>
        <dbReference type="Proteomes" id="UP000030765"/>
    </source>
</evidence>
<accession>A0A084VTG5</accession>
<organism evidence="2">
    <name type="scientific">Anopheles sinensis</name>
    <name type="common">Mosquito</name>
    <dbReference type="NCBI Taxonomy" id="74873"/>
    <lineage>
        <taxon>Eukaryota</taxon>
        <taxon>Metazoa</taxon>
        <taxon>Ecdysozoa</taxon>
        <taxon>Arthropoda</taxon>
        <taxon>Hexapoda</taxon>
        <taxon>Insecta</taxon>
        <taxon>Pterygota</taxon>
        <taxon>Neoptera</taxon>
        <taxon>Endopterygota</taxon>
        <taxon>Diptera</taxon>
        <taxon>Nematocera</taxon>
        <taxon>Culicoidea</taxon>
        <taxon>Culicidae</taxon>
        <taxon>Anophelinae</taxon>
        <taxon>Anopheles</taxon>
    </lineage>
</organism>
<keyword evidence="4" id="KW-1185">Reference proteome</keyword>
<protein>
    <submittedName>
        <fullName evidence="2 3">Uncharacterized protein</fullName>
    </submittedName>
</protein>
<proteinExistence type="predicted"/>
<feature type="region of interest" description="Disordered" evidence="1">
    <location>
        <begin position="72"/>
        <end position="148"/>
    </location>
</feature>
<reference evidence="2 4" key="1">
    <citation type="journal article" date="2014" name="BMC Genomics">
        <title>Genome sequence of Anopheles sinensis provides insight into genetics basis of mosquito competence for malaria parasites.</title>
        <authorList>
            <person name="Zhou D."/>
            <person name="Zhang D."/>
            <person name="Ding G."/>
            <person name="Shi L."/>
            <person name="Hou Q."/>
            <person name="Ye Y."/>
            <person name="Xu Y."/>
            <person name="Zhou H."/>
            <person name="Xiong C."/>
            <person name="Li S."/>
            <person name="Yu J."/>
            <person name="Hong S."/>
            <person name="Yu X."/>
            <person name="Zou P."/>
            <person name="Chen C."/>
            <person name="Chang X."/>
            <person name="Wang W."/>
            <person name="Lv Y."/>
            <person name="Sun Y."/>
            <person name="Ma L."/>
            <person name="Shen B."/>
            <person name="Zhu C."/>
        </authorList>
    </citation>
    <scope>NUCLEOTIDE SEQUENCE [LARGE SCALE GENOMIC DNA]</scope>
</reference>
<gene>
    <name evidence="2" type="ORF">ZHAS_00008849</name>
</gene>
<reference evidence="3" key="2">
    <citation type="submission" date="2020-05" db="UniProtKB">
        <authorList>
            <consortium name="EnsemblMetazoa"/>
        </authorList>
    </citation>
    <scope>IDENTIFICATION</scope>
</reference>
<dbReference type="EnsemblMetazoa" id="ASIC008849-RA">
    <property type="protein sequence ID" value="ASIC008849-PA"/>
    <property type="gene ID" value="ASIC008849"/>
</dbReference>